<sequence length="221" mass="24616">MVPVLRPSAEGEFVGIVYGDLASLVRGTIDGDEEGWNQLVRRYAGLVAGVIRRHRIPDADLQDVSQLVWLRLIEHLRQIREPAALPGWIATTTGRECQRWLRANSRSLPVDPETMNRLEAADDRVGDSLLHAERHQVLADALTELEPQQQELFMLLVADPPLTYAEISRMMHIPIGSIGPTRNRILDKLRTSTAVTNYLQANDDVAPTGGGRDAFAGLEQR</sequence>
<dbReference type="PANTHER" id="PTHR43133:SF8">
    <property type="entry name" value="RNA POLYMERASE SIGMA FACTOR HI_1459-RELATED"/>
    <property type="match status" value="1"/>
</dbReference>
<evidence type="ECO:0000256" key="2">
    <source>
        <dbReference type="ARBA" id="ARBA00023015"/>
    </source>
</evidence>
<keyword evidence="2" id="KW-0805">Transcription regulation</keyword>
<evidence type="ECO:0000256" key="5">
    <source>
        <dbReference type="ARBA" id="ARBA00023163"/>
    </source>
</evidence>
<dbReference type="AlphaFoldDB" id="A0A919MYW7"/>
<keyword evidence="3" id="KW-0731">Sigma factor</keyword>
<proteinExistence type="inferred from homology"/>
<dbReference type="GO" id="GO:0003677">
    <property type="term" value="F:DNA binding"/>
    <property type="evidence" value="ECO:0007669"/>
    <property type="project" value="UniProtKB-KW"/>
</dbReference>
<dbReference type="SUPFAM" id="SSF88946">
    <property type="entry name" value="Sigma2 domain of RNA polymerase sigma factors"/>
    <property type="match status" value="1"/>
</dbReference>
<keyword evidence="8" id="KW-1185">Reference proteome</keyword>
<organism evidence="7 8">
    <name type="scientific">Paractinoplanes rishiriensis</name>
    <dbReference type="NCBI Taxonomy" id="1050105"/>
    <lineage>
        <taxon>Bacteria</taxon>
        <taxon>Bacillati</taxon>
        <taxon>Actinomycetota</taxon>
        <taxon>Actinomycetes</taxon>
        <taxon>Micromonosporales</taxon>
        <taxon>Micromonosporaceae</taxon>
        <taxon>Paractinoplanes</taxon>
    </lineage>
</organism>
<keyword evidence="4" id="KW-0238">DNA-binding</keyword>
<comment type="caution">
    <text evidence="7">The sequence shown here is derived from an EMBL/GenBank/DDBJ whole genome shotgun (WGS) entry which is preliminary data.</text>
</comment>
<dbReference type="SUPFAM" id="SSF88659">
    <property type="entry name" value="Sigma3 and sigma4 domains of RNA polymerase sigma factors"/>
    <property type="match status" value="1"/>
</dbReference>
<evidence type="ECO:0000313" key="8">
    <source>
        <dbReference type="Proteomes" id="UP000636960"/>
    </source>
</evidence>
<evidence type="ECO:0000256" key="1">
    <source>
        <dbReference type="ARBA" id="ARBA00010641"/>
    </source>
</evidence>
<reference evidence="7" key="1">
    <citation type="submission" date="2021-01" db="EMBL/GenBank/DDBJ databases">
        <title>Whole genome shotgun sequence of Actinoplanes rishiriensis NBRC 108556.</title>
        <authorList>
            <person name="Komaki H."/>
            <person name="Tamura T."/>
        </authorList>
    </citation>
    <scope>NUCLEOTIDE SEQUENCE</scope>
    <source>
        <strain evidence="7">NBRC 108556</strain>
    </source>
</reference>
<dbReference type="Proteomes" id="UP000636960">
    <property type="component" value="Unassembled WGS sequence"/>
</dbReference>
<accession>A0A919MYW7</accession>
<protein>
    <submittedName>
        <fullName evidence="7">RNA polymerase sigma factor</fullName>
    </submittedName>
</protein>
<dbReference type="InterPro" id="IPR007627">
    <property type="entry name" value="RNA_pol_sigma70_r2"/>
</dbReference>
<dbReference type="GO" id="GO:0016987">
    <property type="term" value="F:sigma factor activity"/>
    <property type="evidence" value="ECO:0007669"/>
    <property type="project" value="UniProtKB-KW"/>
</dbReference>
<dbReference type="InterPro" id="IPR014284">
    <property type="entry name" value="RNA_pol_sigma-70_dom"/>
</dbReference>
<dbReference type="GO" id="GO:0006352">
    <property type="term" value="P:DNA-templated transcription initiation"/>
    <property type="evidence" value="ECO:0007669"/>
    <property type="project" value="InterPro"/>
</dbReference>
<dbReference type="InterPro" id="IPR036388">
    <property type="entry name" value="WH-like_DNA-bd_sf"/>
</dbReference>
<dbReference type="Gene3D" id="1.10.10.10">
    <property type="entry name" value="Winged helix-like DNA-binding domain superfamily/Winged helix DNA-binding domain"/>
    <property type="match status" value="1"/>
</dbReference>
<evidence type="ECO:0000256" key="3">
    <source>
        <dbReference type="ARBA" id="ARBA00023082"/>
    </source>
</evidence>
<feature type="domain" description="RNA polymerase sigma-70 region 2" evidence="6">
    <location>
        <begin position="39"/>
        <end position="106"/>
    </location>
</feature>
<evidence type="ECO:0000259" key="6">
    <source>
        <dbReference type="Pfam" id="PF04542"/>
    </source>
</evidence>
<gene>
    <name evidence="7" type="primary">rpoE_26</name>
    <name evidence="7" type="ORF">Ari01nite_81980</name>
</gene>
<keyword evidence="5" id="KW-0804">Transcription</keyword>
<dbReference type="InterPro" id="IPR013324">
    <property type="entry name" value="RNA_pol_sigma_r3/r4-like"/>
</dbReference>
<dbReference type="InterPro" id="IPR013325">
    <property type="entry name" value="RNA_pol_sigma_r2"/>
</dbReference>
<dbReference type="PANTHER" id="PTHR43133">
    <property type="entry name" value="RNA POLYMERASE ECF-TYPE SIGMA FACTO"/>
    <property type="match status" value="1"/>
</dbReference>
<evidence type="ECO:0000256" key="4">
    <source>
        <dbReference type="ARBA" id="ARBA00023125"/>
    </source>
</evidence>
<dbReference type="Pfam" id="PF04542">
    <property type="entry name" value="Sigma70_r2"/>
    <property type="match status" value="1"/>
</dbReference>
<dbReference type="Gene3D" id="1.10.1740.10">
    <property type="match status" value="1"/>
</dbReference>
<name>A0A919MYW7_9ACTN</name>
<evidence type="ECO:0000313" key="7">
    <source>
        <dbReference type="EMBL" id="GIF00734.1"/>
    </source>
</evidence>
<dbReference type="InterPro" id="IPR039425">
    <property type="entry name" value="RNA_pol_sigma-70-like"/>
</dbReference>
<dbReference type="EMBL" id="BOMV01000089">
    <property type="protein sequence ID" value="GIF00734.1"/>
    <property type="molecule type" value="Genomic_DNA"/>
</dbReference>
<dbReference type="NCBIfam" id="TIGR02937">
    <property type="entry name" value="sigma70-ECF"/>
    <property type="match status" value="1"/>
</dbReference>
<comment type="similarity">
    <text evidence="1">Belongs to the sigma-70 factor family. ECF subfamily.</text>
</comment>